<protein>
    <submittedName>
        <fullName evidence="2">Uncharacterized protein</fullName>
    </submittedName>
</protein>
<name>A0A2T7A3G0_TUBBO</name>
<evidence type="ECO:0000313" key="3">
    <source>
        <dbReference type="Proteomes" id="UP000244722"/>
    </source>
</evidence>
<sequence length="73" mass="8223">MYQMLNSTKGVYIPAVVKAFKGQSPPMQSRRKPRSPCSFPLTMSLLPSNPPTHPERRVGRTRENLSYGKCEAD</sequence>
<feature type="compositionally biased region" description="Basic and acidic residues" evidence="1">
    <location>
        <begin position="53"/>
        <end position="63"/>
    </location>
</feature>
<proteinExistence type="predicted"/>
<dbReference type="Proteomes" id="UP000244722">
    <property type="component" value="Unassembled WGS sequence"/>
</dbReference>
<dbReference type="AlphaFoldDB" id="A0A2T7A3G0"/>
<accession>A0A2T7A3G0</accession>
<evidence type="ECO:0000313" key="2">
    <source>
        <dbReference type="EMBL" id="PUU82287.1"/>
    </source>
</evidence>
<keyword evidence="3" id="KW-1185">Reference proteome</keyword>
<gene>
    <name evidence="2" type="ORF">B9Z19DRAFT_1075383</name>
</gene>
<evidence type="ECO:0000256" key="1">
    <source>
        <dbReference type="SAM" id="MobiDB-lite"/>
    </source>
</evidence>
<organism evidence="2 3">
    <name type="scientific">Tuber borchii</name>
    <name type="common">White truffle</name>
    <dbReference type="NCBI Taxonomy" id="42251"/>
    <lineage>
        <taxon>Eukaryota</taxon>
        <taxon>Fungi</taxon>
        <taxon>Dikarya</taxon>
        <taxon>Ascomycota</taxon>
        <taxon>Pezizomycotina</taxon>
        <taxon>Pezizomycetes</taxon>
        <taxon>Pezizales</taxon>
        <taxon>Tuberaceae</taxon>
        <taxon>Tuber</taxon>
    </lineage>
</organism>
<feature type="region of interest" description="Disordered" evidence="1">
    <location>
        <begin position="22"/>
        <end position="73"/>
    </location>
</feature>
<reference evidence="2 3" key="1">
    <citation type="submission" date="2017-04" db="EMBL/GenBank/DDBJ databases">
        <title>Draft genome sequence of Tuber borchii Vittad., a whitish edible truffle.</title>
        <authorList>
            <consortium name="DOE Joint Genome Institute"/>
            <person name="Murat C."/>
            <person name="Kuo A."/>
            <person name="Barry K.W."/>
            <person name="Clum A."/>
            <person name="Dockter R.B."/>
            <person name="Fauchery L."/>
            <person name="Iotti M."/>
            <person name="Kohler A."/>
            <person name="Labutti K."/>
            <person name="Lindquist E.A."/>
            <person name="Lipzen A."/>
            <person name="Ohm R.A."/>
            <person name="Wang M."/>
            <person name="Grigoriev I.V."/>
            <person name="Zambonelli A."/>
            <person name="Martin F.M."/>
        </authorList>
    </citation>
    <scope>NUCLEOTIDE SEQUENCE [LARGE SCALE GENOMIC DNA]</scope>
    <source>
        <strain evidence="2 3">Tbo3840</strain>
    </source>
</reference>
<dbReference type="EMBL" id="NESQ01000031">
    <property type="protein sequence ID" value="PUU82287.1"/>
    <property type="molecule type" value="Genomic_DNA"/>
</dbReference>
<comment type="caution">
    <text evidence="2">The sequence shown here is derived from an EMBL/GenBank/DDBJ whole genome shotgun (WGS) entry which is preliminary data.</text>
</comment>